<dbReference type="SUPFAM" id="SSF54534">
    <property type="entry name" value="FKBP-like"/>
    <property type="match status" value="1"/>
</dbReference>
<gene>
    <name evidence="9" type="ORF">FKV23_07445</name>
</gene>
<dbReference type="Pfam" id="PF01346">
    <property type="entry name" value="FKBP_N"/>
    <property type="match status" value="1"/>
</dbReference>
<protein>
    <recommendedName>
        <fullName evidence="6">Peptidyl-prolyl cis-trans isomerase</fullName>
        <ecNumber evidence="6">5.2.1.8</ecNumber>
    </recommendedName>
</protein>
<feature type="domain" description="PPIase FKBP-type" evidence="8">
    <location>
        <begin position="199"/>
        <end position="286"/>
    </location>
</feature>
<dbReference type="GO" id="GO:0003755">
    <property type="term" value="F:peptidyl-prolyl cis-trans isomerase activity"/>
    <property type="evidence" value="ECO:0007669"/>
    <property type="project" value="UniProtKB-UniRule"/>
</dbReference>
<keyword evidence="10" id="KW-1185">Reference proteome</keyword>
<dbReference type="EC" id="5.2.1.8" evidence="6"/>
<comment type="catalytic activity">
    <reaction evidence="1 5 6">
        <text>[protein]-peptidylproline (omega=180) = [protein]-peptidylproline (omega=0)</text>
        <dbReference type="Rhea" id="RHEA:16237"/>
        <dbReference type="Rhea" id="RHEA-COMP:10747"/>
        <dbReference type="Rhea" id="RHEA-COMP:10748"/>
        <dbReference type="ChEBI" id="CHEBI:83833"/>
        <dbReference type="ChEBI" id="CHEBI:83834"/>
        <dbReference type="EC" id="5.2.1.8"/>
    </reaction>
</comment>
<dbReference type="InterPro" id="IPR001179">
    <property type="entry name" value="PPIase_FKBP_dom"/>
</dbReference>
<comment type="similarity">
    <text evidence="2 6">Belongs to the FKBP-type PPIase family.</text>
</comment>
<reference evidence="9 10" key="1">
    <citation type="submission" date="2019-06" db="EMBL/GenBank/DDBJ databases">
        <title>Lysobacter alkalisoli sp. nov. isolated from saline-alkali soil.</title>
        <authorList>
            <person name="Sun J.-Q."/>
            <person name="Xu L."/>
        </authorList>
    </citation>
    <scope>NUCLEOTIDE SEQUENCE [LARGE SCALE GENOMIC DNA]</scope>
    <source>
        <strain evidence="9 10">SJ-36</strain>
    </source>
</reference>
<evidence type="ECO:0000256" key="6">
    <source>
        <dbReference type="RuleBase" id="RU003915"/>
    </source>
</evidence>
<dbReference type="OrthoDB" id="9814548at2"/>
<dbReference type="InterPro" id="IPR000774">
    <property type="entry name" value="PPIase_FKBP_N"/>
</dbReference>
<sequence>MRTGAHHGGLSARCSSGSCDARQSRCCDFTLYSGDSPTMSFSVRTLSAAMAATTLGLALAACTPSGGDDASADAATQTADGEALDIEGLKGSKAQAGYMIGMEVARTLEPVQEEIDADALFMAIRDSLAGKPMLMTDEQAAQVAEQLGQRVTDRIASDNAEEGRKFLAENGSKEGITTTESGLQYEVISEGDGPRPKADDTVRVHYTGTLLDGTVFDDSTARGEPVVFPLEQVVPGWSEGLTLMPVGSKYRLWIPSELGYGEMGTPGGPIAPNATLVFEVELLGIEAPPADR</sequence>
<dbReference type="PANTHER" id="PTHR43811:SF19">
    <property type="entry name" value="39 KDA FK506-BINDING NUCLEAR PROTEIN"/>
    <property type="match status" value="1"/>
</dbReference>
<evidence type="ECO:0000313" key="10">
    <source>
        <dbReference type="Proteomes" id="UP000317199"/>
    </source>
</evidence>
<evidence type="ECO:0000256" key="2">
    <source>
        <dbReference type="ARBA" id="ARBA00006577"/>
    </source>
</evidence>
<evidence type="ECO:0000256" key="5">
    <source>
        <dbReference type="PROSITE-ProRule" id="PRU00277"/>
    </source>
</evidence>
<dbReference type="PROSITE" id="PS50059">
    <property type="entry name" value="FKBP_PPIASE"/>
    <property type="match status" value="1"/>
</dbReference>
<dbReference type="Pfam" id="PF00254">
    <property type="entry name" value="FKBP_C"/>
    <property type="match status" value="1"/>
</dbReference>
<dbReference type="KEGG" id="lyj:FKV23_07445"/>
<dbReference type="FunFam" id="3.10.50.40:FF:000006">
    <property type="entry name" value="Peptidyl-prolyl cis-trans isomerase"/>
    <property type="match status" value="1"/>
</dbReference>
<dbReference type="Gene3D" id="3.10.50.40">
    <property type="match status" value="1"/>
</dbReference>
<dbReference type="InterPro" id="IPR046357">
    <property type="entry name" value="PPIase_dom_sf"/>
</dbReference>
<accession>A0A514BRF9</accession>
<dbReference type="AlphaFoldDB" id="A0A514BRF9"/>
<evidence type="ECO:0000313" key="9">
    <source>
        <dbReference type="EMBL" id="QDH69946.1"/>
    </source>
</evidence>
<evidence type="ECO:0000256" key="1">
    <source>
        <dbReference type="ARBA" id="ARBA00000971"/>
    </source>
</evidence>
<evidence type="ECO:0000256" key="4">
    <source>
        <dbReference type="ARBA" id="ARBA00023235"/>
    </source>
</evidence>
<evidence type="ECO:0000256" key="3">
    <source>
        <dbReference type="ARBA" id="ARBA00023110"/>
    </source>
</evidence>
<dbReference type="InterPro" id="IPR036944">
    <property type="entry name" value="PPIase_FKBP_N_sf"/>
</dbReference>
<keyword evidence="3 5" id="KW-0697">Rotamase</keyword>
<keyword evidence="4 5" id="KW-0413">Isomerase</keyword>
<evidence type="ECO:0000256" key="7">
    <source>
        <dbReference type="SAM" id="MobiDB-lite"/>
    </source>
</evidence>
<proteinExistence type="inferred from homology"/>
<name>A0A514BRF9_9GAMM</name>
<organism evidence="9 10">
    <name type="scientific">Marilutibacter alkalisoli</name>
    <dbReference type="NCBI Taxonomy" id="2591633"/>
    <lineage>
        <taxon>Bacteria</taxon>
        <taxon>Pseudomonadati</taxon>
        <taxon>Pseudomonadota</taxon>
        <taxon>Gammaproteobacteria</taxon>
        <taxon>Lysobacterales</taxon>
        <taxon>Lysobacteraceae</taxon>
        <taxon>Marilutibacter</taxon>
    </lineage>
</organism>
<dbReference type="GO" id="GO:0006457">
    <property type="term" value="P:protein folding"/>
    <property type="evidence" value="ECO:0007669"/>
    <property type="project" value="InterPro"/>
</dbReference>
<evidence type="ECO:0000259" key="8">
    <source>
        <dbReference type="PROSITE" id="PS50059"/>
    </source>
</evidence>
<dbReference type="PANTHER" id="PTHR43811">
    <property type="entry name" value="FKBP-TYPE PEPTIDYL-PROLYL CIS-TRANS ISOMERASE FKPA"/>
    <property type="match status" value="1"/>
</dbReference>
<dbReference type="EMBL" id="CP041242">
    <property type="protein sequence ID" value="QDH69946.1"/>
    <property type="molecule type" value="Genomic_DNA"/>
</dbReference>
<dbReference type="Proteomes" id="UP000317199">
    <property type="component" value="Chromosome"/>
</dbReference>
<feature type="region of interest" description="Disordered" evidence="7">
    <location>
        <begin position="1"/>
        <end position="21"/>
    </location>
</feature>
<dbReference type="Gene3D" id="1.10.287.460">
    <property type="entry name" value="Peptidyl-prolyl cis-trans isomerase, FKBP-type, N-terminal domain"/>
    <property type="match status" value="1"/>
</dbReference>